<organism evidence="2 3">
    <name type="scientific">Cloeon dipterum</name>
    <dbReference type="NCBI Taxonomy" id="197152"/>
    <lineage>
        <taxon>Eukaryota</taxon>
        <taxon>Metazoa</taxon>
        <taxon>Ecdysozoa</taxon>
        <taxon>Arthropoda</taxon>
        <taxon>Hexapoda</taxon>
        <taxon>Insecta</taxon>
        <taxon>Pterygota</taxon>
        <taxon>Palaeoptera</taxon>
        <taxon>Ephemeroptera</taxon>
        <taxon>Pisciforma</taxon>
        <taxon>Baetidae</taxon>
        <taxon>Cloeon</taxon>
    </lineage>
</organism>
<dbReference type="PROSITE" id="PS50254">
    <property type="entry name" value="REL_2"/>
    <property type="match status" value="1"/>
</dbReference>
<dbReference type="SUPFAM" id="SSF81296">
    <property type="entry name" value="E set domains"/>
    <property type="match status" value="1"/>
</dbReference>
<dbReference type="Gene3D" id="2.60.40.10">
    <property type="entry name" value="Immunoglobulins"/>
    <property type="match status" value="1"/>
</dbReference>
<dbReference type="PANTHER" id="PTHR24169">
    <property type="entry name" value="NUCLEAR FACTOR NF-KAPPA-B PROTEIN"/>
    <property type="match status" value="1"/>
</dbReference>
<dbReference type="InterPro" id="IPR011539">
    <property type="entry name" value="RHD_DNA_bind_dom"/>
</dbReference>
<dbReference type="InterPro" id="IPR008967">
    <property type="entry name" value="p53-like_TF_DNA-bd_sf"/>
</dbReference>
<dbReference type="InterPro" id="IPR037059">
    <property type="entry name" value="RHD_DNA_bind_dom_sf"/>
</dbReference>
<dbReference type="InterPro" id="IPR000451">
    <property type="entry name" value="NFkB/Dor"/>
</dbReference>
<evidence type="ECO:0000313" key="3">
    <source>
        <dbReference type="Proteomes" id="UP000494165"/>
    </source>
</evidence>
<protein>
    <recommendedName>
        <fullName evidence="1">RHD domain-containing protein</fullName>
    </recommendedName>
</protein>
<dbReference type="AlphaFoldDB" id="A0A8S1CRL9"/>
<dbReference type="Pfam" id="PF16179">
    <property type="entry name" value="RHD_dimer"/>
    <property type="match status" value="1"/>
</dbReference>
<dbReference type="Proteomes" id="UP000494165">
    <property type="component" value="Unassembled WGS sequence"/>
</dbReference>
<dbReference type="Gene3D" id="2.60.40.340">
    <property type="entry name" value="Rel homology domain (RHD), DNA-binding domain"/>
    <property type="match status" value="1"/>
</dbReference>
<dbReference type="InterPro" id="IPR014756">
    <property type="entry name" value="Ig_E-set"/>
</dbReference>
<dbReference type="PRINTS" id="PR00057">
    <property type="entry name" value="NFKBTNSCPFCT"/>
</dbReference>
<dbReference type="GO" id="GO:0000978">
    <property type="term" value="F:RNA polymerase II cis-regulatory region sequence-specific DNA binding"/>
    <property type="evidence" value="ECO:0007669"/>
    <property type="project" value="TreeGrafter"/>
</dbReference>
<dbReference type="InterPro" id="IPR032397">
    <property type="entry name" value="RHD_dimer"/>
</dbReference>
<evidence type="ECO:0000259" key="1">
    <source>
        <dbReference type="PROSITE" id="PS50254"/>
    </source>
</evidence>
<reference evidence="2 3" key="1">
    <citation type="submission" date="2020-04" db="EMBL/GenBank/DDBJ databases">
        <authorList>
            <person name="Alioto T."/>
            <person name="Alioto T."/>
            <person name="Gomez Garrido J."/>
        </authorList>
    </citation>
    <scope>NUCLEOTIDE SEQUENCE [LARGE SCALE GENOMIC DNA]</scope>
</reference>
<sequence>MEGLKLQILEEPSAAFRYRYKSEMHGAHGHIAGERSQKSSKTLPRVRLLGWFKPAYIRCTLATENEEKEHPHLLVMKMKKNEEKSEPHYAEINAENRWEAEFKVGIIQTAKRDAEKVLKEKKLRRREECGIRRSLTTKEKTMINKEAADEAMDIDLNAVRLRFEAVDGNYEPIEDCHGQPVVVYSRPILNKKCAANAELKIIKASVTAGTCRGNTEVMLFVDKVDKKNIKIRFFEEDSEGGMSWQDYGVFNDCDVHHQYGIVFNTPPYRRLDIESNTEVFFELVRPKDNERSSAIQFVYLPCEESPGKKRKLENTSEFLEADYQLETELMSVVPKETNSFNRFLHEVIPNPDNEVTSSNLLDLPEDCSQLFNYNMEGIEEQFLNDLLIGSSSVQNWKNCLLLNQSKTRRRLKWPCNFWPLVG</sequence>
<dbReference type="EMBL" id="CADEPI010000054">
    <property type="protein sequence ID" value="CAB3370722.1"/>
    <property type="molecule type" value="Genomic_DNA"/>
</dbReference>
<gene>
    <name evidence="2" type="ORF">CLODIP_2_CD04464</name>
</gene>
<dbReference type="GO" id="GO:0000981">
    <property type="term" value="F:DNA-binding transcription factor activity, RNA polymerase II-specific"/>
    <property type="evidence" value="ECO:0007669"/>
    <property type="project" value="TreeGrafter"/>
</dbReference>
<dbReference type="SUPFAM" id="SSF49417">
    <property type="entry name" value="p53-like transcription factors"/>
    <property type="match status" value="1"/>
</dbReference>
<comment type="caution">
    <text evidence="2">The sequence shown here is derived from an EMBL/GenBank/DDBJ whole genome shotgun (WGS) entry which is preliminary data.</text>
</comment>
<dbReference type="PANTHER" id="PTHR24169:SF28">
    <property type="entry name" value="NUCLEAR FACTOR NF-KAPPA-B P110 SUBUNIT"/>
    <property type="match status" value="1"/>
</dbReference>
<keyword evidence="3" id="KW-1185">Reference proteome</keyword>
<feature type="domain" description="RHD" evidence="1">
    <location>
        <begin position="6"/>
        <end position="195"/>
    </location>
</feature>
<dbReference type="Pfam" id="PF00554">
    <property type="entry name" value="RHD_DNA_bind"/>
    <property type="match status" value="1"/>
</dbReference>
<dbReference type="InterPro" id="IPR013783">
    <property type="entry name" value="Ig-like_fold"/>
</dbReference>
<name>A0A8S1CRL9_9INSE</name>
<dbReference type="GO" id="GO:0005737">
    <property type="term" value="C:cytoplasm"/>
    <property type="evidence" value="ECO:0007669"/>
    <property type="project" value="InterPro"/>
</dbReference>
<evidence type="ECO:0000313" key="2">
    <source>
        <dbReference type="EMBL" id="CAB3370722.1"/>
    </source>
</evidence>
<accession>A0A8S1CRL9</accession>
<proteinExistence type="predicted"/>
<dbReference type="OrthoDB" id="10254686at2759"/>